<evidence type="ECO:0000313" key="1">
    <source>
        <dbReference type="EMBL" id="PEH90153.1"/>
    </source>
</evidence>
<organism evidence="1 2">
    <name type="scientific">Comamonas terrigena</name>
    <dbReference type="NCBI Taxonomy" id="32013"/>
    <lineage>
        <taxon>Bacteria</taxon>
        <taxon>Pseudomonadati</taxon>
        <taxon>Pseudomonadota</taxon>
        <taxon>Betaproteobacteria</taxon>
        <taxon>Burkholderiales</taxon>
        <taxon>Comamonadaceae</taxon>
        <taxon>Comamonas</taxon>
    </lineage>
</organism>
<name>A0A2A7UY23_COMTR</name>
<dbReference type="OrthoDB" id="8234829at2"/>
<dbReference type="GeneID" id="80802429"/>
<dbReference type="STRING" id="1219032.GCA_001515545_00866"/>
<dbReference type="Gene3D" id="1.10.260.40">
    <property type="entry name" value="lambda repressor-like DNA-binding domains"/>
    <property type="match status" value="1"/>
</dbReference>
<dbReference type="GO" id="GO:0003677">
    <property type="term" value="F:DNA binding"/>
    <property type="evidence" value="ECO:0007669"/>
    <property type="project" value="InterPro"/>
</dbReference>
<dbReference type="AlphaFoldDB" id="A0A2A7UY23"/>
<reference evidence="2" key="1">
    <citation type="submission" date="2017-09" db="EMBL/GenBank/DDBJ databases">
        <title>FDA dAtabase for Regulatory Grade micrObial Sequences (FDA-ARGOS): Supporting development and validation of Infectious Disease Dx tests.</title>
        <authorList>
            <person name="Minogue T."/>
            <person name="Wolcott M."/>
            <person name="Wasieloski L."/>
            <person name="Aguilar W."/>
            <person name="Moore D."/>
            <person name="Tallon L."/>
            <person name="Sadzewicz L."/>
            <person name="Ott S."/>
            <person name="Zhao X."/>
            <person name="Nagaraj S."/>
            <person name="Vavikolanu K."/>
            <person name="Aluvathingal J."/>
            <person name="Nadendla S."/>
            <person name="Sichtig H."/>
        </authorList>
    </citation>
    <scope>NUCLEOTIDE SEQUENCE [LARGE SCALE GENOMIC DNA]</scope>
    <source>
        <strain evidence="2">FDAARGOS_394</strain>
    </source>
</reference>
<dbReference type="RefSeq" id="WP_066533784.1">
    <property type="nucleotide sequence ID" value="NZ_PDEA01000001.1"/>
</dbReference>
<dbReference type="EMBL" id="PDEA01000001">
    <property type="protein sequence ID" value="PEH90153.1"/>
    <property type="molecule type" value="Genomic_DNA"/>
</dbReference>
<dbReference type="Proteomes" id="UP000220246">
    <property type="component" value="Unassembled WGS sequence"/>
</dbReference>
<evidence type="ECO:0000313" key="2">
    <source>
        <dbReference type="Proteomes" id="UP000220246"/>
    </source>
</evidence>
<keyword evidence="2" id="KW-1185">Reference proteome</keyword>
<sequence>MDKNDFVQWHKRLGFASQSEGAAALGVKRSTYANYMGGISRTTGKPVDYDLRLAYACAAIEAGIKPLGYQD</sequence>
<proteinExistence type="predicted"/>
<protein>
    <submittedName>
        <fullName evidence="1">Transcriptional regulator</fullName>
    </submittedName>
</protein>
<accession>A0A2A7UY23</accession>
<dbReference type="InterPro" id="IPR010982">
    <property type="entry name" value="Lambda_DNA-bd_dom_sf"/>
</dbReference>
<comment type="caution">
    <text evidence="1">The sequence shown here is derived from an EMBL/GenBank/DDBJ whole genome shotgun (WGS) entry which is preliminary data.</text>
</comment>
<gene>
    <name evidence="1" type="ORF">CRM82_17550</name>
</gene>
<dbReference type="SUPFAM" id="SSF47413">
    <property type="entry name" value="lambda repressor-like DNA-binding domains"/>
    <property type="match status" value="1"/>
</dbReference>